<dbReference type="EMBL" id="BNGU01000057">
    <property type="protein sequence ID" value="GHM60017.1"/>
    <property type="molecule type" value="Genomic_DNA"/>
</dbReference>
<evidence type="ECO:0000313" key="2">
    <source>
        <dbReference type="Proteomes" id="UP000637906"/>
    </source>
</evidence>
<comment type="caution">
    <text evidence="1">The sequence shown here is derived from an EMBL/GenBank/DDBJ whole genome shotgun (WGS) entry which is preliminary data.</text>
</comment>
<protein>
    <submittedName>
        <fullName evidence="1">Uncharacterized protein</fullName>
    </submittedName>
</protein>
<proteinExistence type="predicted"/>
<keyword evidence="2" id="KW-1185">Reference proteome</keyword>
<reference evidence="1 2" key="1">
    <citation type="journal article" date="2021" name="Microb. Ecol.">
        <title>Candidatus Mesenet longicola: Novel Endosymbionts of Brontispa longissima that Induce Cytoplasmic Incompatibility.</title>
        <authorList>
            <person name="Takano S."/>
            <person name="Gotoh Y."/>
            <person name="Hayashi T."/>
        </authorList>
    </citation>
    <scope>NUCLEOTIDE SEQUENCE [LARGE SCALE GENOMIC DNA]</scope>
    <source>
        <strain evidence="1">L5</strain>
    </source>
</reference>
<sequence>MADLNIISRDIQSALKSIKSLNDKNQVLSDALEKLITKDESISIQLTELILKNTQLPDKIEELTEKYNQFNILVNNRIDKLATNDKLDQLSNQMNALPGKVSGSGSISQDLSDKLDQIINKTEKLSKGINTVSKEYTVEITKGGEITGGKYEANIELENNIIGAFSPTGYYFYDNTIYIYDHFAKNKESIDLPKSFHFLRIIKNDEDYKLTFCNKYGHAFYAVVSSNYNLIDATHIKSSRNIDLAHYYNKDGSNPSFIVKASDRYSNTDQRGIDVYEYKTDGNSAGKRIGSLINDLGYFDAQNQFHYTNYQMGSKTYDNPSFIITRGDNRCQSNEVRENNAIINDDYENTVDCSLAEYVANYANFLVSID</sequence>
<organism evidence="1 2">
    <name type="scientific">Candidatus Mesenet longicola</name>
    <dbReference type="NCBI Taxonomy" id="1892558"/>
    <lineage>
        <taxon>Bacteria</taxon>
        <taxon>Pseudomonadati</taxon>
        <taxon>Pseudomonadota</taxon>
        <taxon>Alphaproteobacteria</taxon>
        <taxon>Rickettsiales</taxon>
        <taxon>Anaplasmataceae</taxon>
        <taxon>Candidatus Mesenet</taxon>
    </lineage>
</organism>
<gene>
    <name evidence="1" type="ORF">sL5_10100</name>
</gene>
<evidence type="ECO:0000313" key="1">
    <source>
        <dbReference type="EMBL" id="GHM60017.1"/>
    </source>
</evidence>
<dbReference type="AlphaFoldDB" id="A0A8J3MNA9"/>
<name>A0A8J3MNA9_9RICK</name>
<dbReference type="Proteomes" id="UP000637906">
    <property type="component" value="Unassembled WGS sequence"/>
</dbReference>
<accession>A0A8J3MNA9</accession>